<dbReference type="Gene3D" id="2.80.10.50">
    <property type="match status" value="1"/>
</dbReference>
<keyword evidence="9" id="KW-0666">Pyrogen</keyword>
<evidence type="ECO:0000256" key="1">
    <source>
        <dbReference type="ARBA" id="ARBA00004371"/>
    </source>
</evidence>
<dbReference type="SMART" id="SM00125">
    <property type="entry name" value="IL1"/>
    <property type="match status" value="1"/>
</dbReference>
<evidence type="ECO:0000256" key="2">
    <source>
        <dbReference type="ARBA" id="ARBA00004514"/>
    </source>
</evidence>
<dbReference type="GO" id="GO:0042119">
    <property type="term" value="P:neutrophil activation"/>
    <property type="evidence" value="ECO:0007669"/>
    <property type="project" value="TreeGrafter"/>
</dbReference>
<dbReference type="Pfam" id="PF00340">
    <property type="entry name" value="IL1"/>
    <property type="match status" value="1"/>
</dbReference>
<sequence>MTDTYFRLADALESSYKPDSVEIDSCMYCHHVVKTSDHDSECGLHSGIDLELSEQPQNLRNVVNLVIALHRMKKTQKVQSTEFTDDELCNIFLENLVEEYVTPTVHERTHKAADHYNYKGPVQKCYICDEFQKSLVLNKSFTTELQAITLQGNNLSRRVELELSTYKASVPRERGQPIALGVGGNLYLSCTSTSGKPVLGLEMVNKEDLNNISGDMERFLFIKTVSGQTLTSFESAKFEGHYISTSYTNRQRVDMCLTQDAPNRLTSFKMIVL</sequence>
<dbReference type="GO" id="GO:0001660">
    <property type="term" value="P:fever generation"/>
    <property type="evidence" value="ECO:0007669"/>
    <property type="project" value="UniProtKB-KW"/>
</dbReference>
<dbReference type="GO" id="GO:0005764">
    <property type="term" value="C:lysosome"/>
    <property type="evidence" value="ECO:0007669"/>
    <property type="project" value="UniProtKB-SubCell"/>
</dbReference>
<organism evidence="14 15">
    <name type="scientific">Clupea harengus</name>
    <name type="common">Atlantic herring</name>
    <dbReference type="NCBI Taxonomy" id="7950"/>
    <lineage>
        <taxon>Eukaryota</taxon>
        <taxon>Metazoa</taxon>
        <taxon>Chordata</taxon>
        <taxon>Craniata</taxon>
        <taxon>Vertebrata</taxon>
        <taxon>Euteleostomi</taxon>
        <taxon>Actinopterygii</taxon>
        <taxon>Neopterygii</taxon>
        <taxon>Teleostei</taxon>
        <taxon>Clupei</taxon>
        <taxon>Clupeiformes</taxon>
        <taxon>Clupeoidei</taxon>
        <taxon>Clupeidae</taxon>
        <taxon>Clupea</taxon>
    </lineage>
</organism>
<gene>
    <name evidence="15" type="primary">LOC105904955</name>
</gene>
<dbReference type="OrthoDB" id="9449069at2759"/>
<keyword evidence="10" id="KW-0395">Inflammatory response</keyword>
<evidence type="ECO:0000256" key="3">
    <source>
        <dbReference type="ARBA" id="ARBA00004550"/>
    </source>
</evidence>
<comment type="similarity">
    <text evidence="4">Belongs to the IL-1 family.</text>
</comment>
<dbReference type="InterPro" id="IPR000975">
    <property type="entry name" value="IL-1_fam"/>
</dbReference>
<comment type="subcellular location">
    <subcellularLocation>
        <location evidence="2">Cytoplasm</location>
        <location evidence="2">Cytosol</location>
    </subcellularLocation>
    <subcellularLocation>
        <location evidence="1">Lysosome</location>
    </subcellularLocation>
    <subcellularLocation>
        <location evidence="3">Secreted</location>
        <location evidence="3">Extracellular exosome</location>
    </subcellularLocation>
</comment>
<dbReference type="PANTHER" id="PTHR10078">
    <property type="entry name" value="INTERLEUKIN-1 FAMILY MEMBER"/>
    <property type="match status" value="1"/>
</dbReference>
<evidence type="ECO:0000256" key="11">
    <source>
        <dbReference type="ARBA" id="ARBA00023228"/>
    </source>
</evidence>
<evidence type="ECO:0000313" key="15">
    <source>
        <dbReference type="RefSeq" id="XP_012688405.2"/>
    </source>
</evidence>
<evidence type="ECO:0000256" key="5">
    <source>
        <dbReference type="ARBA" id="ARBA00014702"/>
    </source>
</evidence>
<dbReference type="AlphaFoldDB" id="A0A6P3W3U7"/>
<protein>
    <recommendedName>
        <fullName evidence="5">Interleukin-1 beta</fullName>
    </recommendedName>
</protein>
<dbReference type="GO" id="GO:0005829">
    <property type="term" value="C:cytosol"/>
    <property type="evidence" value="ECO:0007669"/>
    <property type="project" value="UniProtKB-SubCell"/>
</dbReference>
<dbReference type="GO" id="GO:0071222">
    <property type="term" value="P:cellular response to lipopolysaccharide"/>
    <property type="evidence" value="ECO:0007669"/>
    <property type="project" value="TreeGrafter"/>
</dbReference>
<keyword evidence="8" id="KW-0964">Secreted</keyword>
<reference evidence="15" key="1">
    <citation type="submission" date="2025-08" db="UniProtKB">
        <authorList>
            <consortium name="RefSeq"/>
        </authorList>
    </citation>
    <scope>IDENTIFICATION</scope>
</reference>
<dbReference type="GO" id="GO:0010628">
    <property type="term" value="P:positive regulation of gene expression"/>
    <property type="evidence" value="ECO:0007669"/>
    <property type="project" value="TreeGrafter"/>
</dbReference>
<evidence type="ECO:0000313" key="14">
    <source>
        <dbReference type="Proteomes" id="UP000515152"/>
    </source>
</evidence>
<evidence type="ECO:0000256" key="6">
    <source>
        <dbReference type="ARBA" id="ARBA00022490"/>
    </source>
</evidence>
<dbReference type="GO" id="GO:0005615">
    <property type="term" value="C:extracellular space"/>
    <property type="evidence" value="ECO:0007669"/>
    <property type="project" value="UniProtKB-KW"/>
</dbReference>
<dbReference type="GO" id="GO:0019221">
    <property type="term" value="P:cytokine-mediated signaling pathway"/>
    <property type="evidence" value="ECO:0007669"/>
    <property type="project" value="TreeGrafter"/>
</dbReference>
<keyword evidence="14" id="KW-1185">Reference proteome</keyword>
<dbReference type="GO" id="GO:0006955">
    <property type="term" value="P:immune response"/>
    <property type="evidence" value="ECO:0007669"/>
    <property type="project" value="InterPro"/>
</dbReference>
<dbReference type="GO" id="GO:0005149">
    <property type="term" value="F:interleukin-1 receptor binding"/>
    <property type="evidence" value="ECO:0007669"/>
    <property type="project" value="InterPro"/>
</dbReference>
<keyword evidence="7" id="KW-0202">Cytokine</keyword>
<dbReference type="Pfam" id="PF02394">
    <property type="entry name" value="IL1_propep"/>
    <property type="match status" value="1"/>
</dbReference>
<dbReference type="GO" id="GO:0005125">
    <property type="term" value="F:cytokine activity"/>
    <property type="evidence" value="ECO:0007669"/>
    <property type="project" value="UniProtKB-KW"/>
</dbReference>
<evidence type="ECO:0000256" key="10">
    <source>
        <dbReference type="ARBA" id="ARBA00023198"/>
    </source>
</evidence>
<proteinExistence type="inferred from homology"/>
<keyword evidence="11" id="KW-0458">Lysosome</keyword>
<evidence type="ECO:0000256" key="8">
    <source>
        <dbReference type="ARBA" id="ARBA00022525"/>
    </source>
</evidence>
<evidence type="ECO:0000256" key="12">
    <source>
        <dbReference type="ARBA" id="ARBA00023246"/>
    </source>
</evidence>
<evidence type="ECO:0000256" key="4">
    <source>
        <dbReference type="ARBA" id="ARBA00010448"/>
    </source>
</evidence>
<dbReference type="GO" id="GO:0048246">
    <property type="term" value="P:macrophage chemotaxis"/>
    <property type="evidence" value="ECO:0007669"/>
    <property type="project" value="TreeGrafter"/>
</dbReference>
<keyword evidence="12" id="KW-0497">Mitogen</keyword>
<evidence type="ECO:0000256" key="7">
    <source>
        <dbReference type="ARBA" id="ARBA00022514"/>
    </source>
</evidence>
<accession>A0A6P3W3U7</accession>
<keyword evidence="6" id="KW-0963">Cytoplasm</keyword>
<dbReference type="PANTHER" id="PTHR10078:SF30">
    <property type="entry name" value="INTERLEUKIN-1 BETA"/>
    <property type="match status" value="1"/>
</dbReference>
<dbReference type="SUPFAM" id="SSF50353">
    <property type="entry name" value="Cytokine"/>
    <property type="match status" value="1"/>
</dbReference>
<feature type="domain" description="Interleukin-1 propeptide" evidence="13">
    <location>
        <begin position="22"/>
        <end position="99"/>
    </location>
</feature>
<evidence type="ECO:0000259" key="13">
    <source>
        <dbReference type="Pfam" id="PF02394"/>
    </source>
</evidence>
<dbReference type="InterPro" id="IPR008996">
    <property type="entry name" value="IL1/FGF"/>
</dbReference>
<dbReference type="GeneID" id="105904955"/>
<evidence type="ECO:0000256" key="9">
    <source>
        <dbReference type="ARBA" id="ARBA00022620"/>
    </source>
</evidence>
<dbReference type="GO" id="GO:1901222">
    <property type="term" value="P:regulation of non-canonical NF-kappaB signal transduction"/>
    <property type="evidence" value="ECO:0007669"/>
    <property type="project" value="TreeGrafter"/>
</dbReference>
<dbReference type="Proteomes" id="UP000515152">
    <property type="component" value="Chromosome 12"/>
</dbReference>
<dbReference type="RefSeq" id="XP_012688405.2">
    <property type="nucleotide sequence ID" value="XM_012832951.3"/>
</dbReference>
<dbReference type="InterPro" id="IPR003502">
    <property type="entry name" value="IL-1_propep"/>
</dbReference>
<dbReference type="KEGG" id="char:105904955"/>
<dbReference type="GO" id="GO:0051781">
    <property type="term" value="P:positive regulation of cell division"/>
    <property type="evidence" value="ECO:0007669"/>
    <property type="project" value="UniProtKB-KW"/>
</dbReference>
<name>A0A6P3W3U7_CLUHA</name>
<dbReference type="CDD" id="cd23296">
    <property type="entry name" value="beta-trefoil_IL1B"/>
    <property type="match status" value="1"/>
</dbReference>